<dbReference type="PROSITE" id="PS50862">
    <property type="entry name" value="AA_TRNA_LIGASE_II"/>
    <property type="match status" value="1"/>
</dbReference>
<evidence type="ECO:0000256" key="7">
    <source>
        <dbReference type="ARBA" id="ARBA00022833"/>
    </source>
</evidence>
<comment type="similarity">
    <text evidence="1 13">Belongs to the class-II aminoacyl-tRNA synthetase family.</text>
</comment>
<evidence type="ECO:0000256" key="1">
    <source>
        <dbReference type="ARBA" id="ARBA00008226"/>
    </source>
</evidence>
<keyword evidence="8 13" id="KW-0067">ATP-binding</keyword>
<dbReference type="InterPro" id="IPR047246">
    <property type="entry name" value="ThrRS_anticodon"/>
</dbReference>
<dbReference type="InterPro" id="IPR006195">
    <property type="entry name" value="aa-tRNA-synth_II"/>
</dbReference>
<dbReference type="NCBIfam" id="TIGR00418">
    <property type="entry name" value="thrS"/>
    <property type="match status" value="1"/>
</dbReference>
<dbReference type="SUPFAM" id="SSF52954">
    <property type="entry name" value="Class II aaRS ABD-related"/>
    <property type="match status" value="1"/>
</dbReference>
<keyword evidence="17" id="KW-1185">Reference proteome</keyword>
<feature type="binding site" evidence="13">
    <location>
        <position position="402"/>
    </location>
    <ligand>
        <name>Zn(2+)</name>
        <dbReference type="ChEBI" id="CHEBI:29105"/>
        <note>catalytic</note>
    </ligand>
</feature>
<feature type="domain" description="TGS" evidence="15">
    <location>
        <begin position="1"/>
        <end position="58"/>
    </location>
</feature>
<dbReference type="RefSeq" id="WP_344189687.1">
    <property type="nucleotide sequence ID" value="NZ_BAAARN010000001.1"/>
</dbReference>
<dbReference type="Proteomes" id="UP001501326">
    <property type="component" value="Unassembled WGS sequence"/>
</dbReference>
<dbReference type="Gene3D" id="3.30.980.10">
    <property type="entry name" value="Threonyl-trna Synthetase, Chain A, domain 2"/>
    <property type="match status" value="1"/>
</dbReference>
<keyword evidence="3 13" id="KW-0820">tRNA-binding</keyword>
<dbReference type="CDD" id="cd00771">
    <property type="entry name" value="ThrRS_core"/>
    <property type="match status" value="1"/>
</dbReference>
<dbReference type="CDD" id="cd00860">
    <property type="entry name" value="ThrRS_anticodon"/>
    <property type="match status" value="1"/>
</dbReference>
<dbReference type="InterPro" id="IPR012947">
    <property type="entry name" value="tRNA_SAD"/>
</dbReference>
<keyword evidence="2 13" id="KW-0963">Cytoplasm</keyword>
<dbReference type="InterPro" id="IPR004095">
    <property type="entry name" value="TGS"/>
</dbReference>
<evidence type="ECO:0000256" key="2">
    <source>
        <dbReference type="ARBA" id="ARBA00022490"/>
    </source>
</evidence>
<feature type="domain" description="Aminoacyl-transfer RNA synthetases class-II family profile" evidence="14">
    <location>
        <begin position="249"/>
        <end position="557"/>
    </location>
</feature>
<protein>
    <recommendedName>
        <fullName evidence="13">Threonine--tRNA ligase</fullName>
        <ecNumber evidence="13">6.1.1.3</ecNumber>
    </recommendedName>
    <alternativeName>
        <fullName evidence="13">Threonyl-tRNA synthetase</fullName>
        <shortName evidence="13">ThrRS</shortName>
    </alternativeName>
</protein>
<dbReference type="InterPro" id="IPR018163">
    <property type="entry name" value="Thr/Ala-tRNA-synth_IIc_edit"/>
</dbReference>
<keyword evidence="7 13" id="KW-0862">Zinc</keyword>
<dbReference type="InterPro" id="IPR033728">
    <property type="entry name" value="ThrRS_core"/>
</dbReference>
<evidence type="ECO:0000256" key="3">
    <source>
        <dbReference type="ARBA" id="ARBA00022555"/>
    </source>
</evidence>
<dbReference type="PANTHER" id="PTHR11451:SF44">
    <property type="entry name" value="THREONINE--TRNA LIGASE, CHLOROPLASTIC_MITOCHONDRIAL 2"/>
    <property type="match status" value="1"/>
</dbReference>
<dbReference type="InterPro" id="IPR002320">
    <property type="entry name" value="Thr-tRNA-ligase_IIa"/>
</dbReference>
<dbReference type="Pfam" id="PF03129">
    <property type="entry name" value="HGTP_anticodon"/>
    <property type="match status" value="1"/>
</dbReference>
<keyword evidence="4 13" id="KW-0436">Ligase</keyword>
<dbReference type="SMART" id="SM00863">
    <property type="entry name" value="tRNA_SAD"/>
    <property type="match status" value="1"/>
</dbReference>
<dbReference type="InterPro" id="IPR036621">
    <property type="entry name" value="Anticodon-bd_dom_sf"/>
</dbReference>
<comment type="subunit">
    <text evidence="13">Homodimer.</text>
</comment>
<feature type="binding site" evidence="13">
    <location>
        <position position="534"/>
    </location>
    <ligand>
        <name>Zn(2+)</name>
        <dbReference type="ChEBI" id="CHEBI:29105"/>
        <note>catalytic</note>
    </ligand>
</feature>
<dbReference type="InterPro" id="IPR004154">
    <property type="entry name" value="Anticodon-bd"/>
</dbReference>
<comment type="caution">
    <text evidence="13">Lacks conserved residue(s) required for the propagation of feature annotation.</text>
</comment>
<evidence type="ECO:0000256" key="13">
    <source>
        <dbReference type="HAMAP-Rule" id="MF_00184"/>
    </source>
</evidence>
<evidence type="ECO:0000256" key="6">
    <source>
        <dbReference type="ARBA" id="ARBA00022741"/>
    </source>
</evidence>
<dbReference type="InterPro" id="IPR002314">
    <property type="entry name" value="aa-tRNA-synt_IIb"/>
</dbReference>
<dbReference type="PANTHER" id="PTHR11451">
    <property type="entry name" value="THREONINE-TRNA LIGASE"/>
    <property type="match status" value="1"/>
</dbReference>
<sequence>MSAQITVTIAGSERQVPEQTTAADLFEGDRAVLVARVNGELRDLAHVVADGDVVEPVTAQEQDGLDVLRHSAAHVLAQAVQEVNPKAKLGIGPPVRDGFYYDFDVDEAFTPEDLKALEKVMQRIVNEGQTFVRREVSDEAAAVELADEPYKIELIGLKGGAAGDAAEGADVEVGGAQLTIYDNVKRDGSRAWGDLCRGPHVPTTKVLGNAFKLMRSGGAYWRGSEKNPQLQRVYGTAWATKDELKAYLDRLAEAEKRDHRKIGAEQDLFSFPDELGSGLPVFHPKGGVIKREMEDYVRLRHIEEGFEYVGTPHISKEQLFHTSGHLPYYAEGMFAPFDVDGTDYRLKAMNCPMHNLIYRSRGRSYRELPLRLFEFGHVYRNEKSGVVHGLTRVRGFAQDDSHSYVTAEQAPGEIKHLLDFVLSLLRDFGMDDYYLELSTRETEGDKKDKFIGSDDQWELATEVLRDVATESGLELVMDPGGAAYYGPKISVQARDAIGRTWQMSTIQYDFNQPERFGLEYQAADGSRQQPVMIHSAKFGSIERFLGVLVEHYAGAFPPWLSPVQVLAVPVAEEYSEYLHDVAKQLRRKGIRVEIDDSDDRFPKKIRNASKSRVPFTLIAGEEDRSAGAVSFRYRNGEQKNGVPIADAIAEVVAAVEARTQV</sequence>
<keyword evidence="11 13" id="KW-0030">Aminoacyl-tRNA synthetase</keyword>
<gene>
    <name evidence="13 16" type="primary">thrS</name>
    <name evidence="16" type="ORF">GCM10009867_03660</name>
</gene>
<dbReference type="Gene3D" id="3.30.930.10">
    <property type="entry name" value="Bira Bifunctional Protein, Domain 2"/>
    <property type="match status" value="1"/>
</dbReference>
<dbReference type="PRINTS" id="PR01047">
    <property type="entry name" value="TRNASYNTHTHR"/>
</dbReference>
<dbReference type="HAMAP" id="MF_00184">
    <property type="entry name" value="Thr_tRNA_synth"/>
    <property type="match status" value="1"/>
</dbReference>
<comment type="caution">
    <text evidence="16">The sequence shown here is derived from an EMBL/GenBank/DDBJ whole genome shotgun (WGS) entry which is preliminary data.</text>
</comment>
<dbReference type="SUPFAM" id="SSF55681">
    <property type="entry name" value="Class II aaRS and biotin synthetases"/>
    <property type="match status" value="1"/>
</dbReference>
<feature type="binding site" evidence="13">
    <location>
        <position position="351"/>
    </location>
    <ligand>
        <name>Zn(2+)</name>
        <dbReference type="ChEBI" id="CHEBI:29105"/>
        <note>catalytic</note>
    </ligand>
</feature>
<dbReference type="Pfam" id="PF07973">
    <property type="entry name" value="tRNA_SAD"/>
    <property type="match status" value="1"/>
</dbReference>
<evidence type="ECO:0000256" key="12">
    <source>
        <dbReference type="ARBA" id="ARBA00049515"/>
    </source>
</evidence>
<evidence type="ECO:0000313" key="16">
    <source>
        <dbReference type="EMBL" id="GAA2731013.1"/>
    </source>
</evidence>
<evidence type="ECO:0000256" key="4">
    <source>
        <dbReference type="ARBA" id="ARBA00022598"/>
    </source>
</evidence>
<dbReference type="SUPFAM" id="SSF55186">
    <property type="entry name" value="ThrRS/AlaRS common domain"/>
    <property type="match status" value="1"/>
</dbReference>
<name>A0ABN3UHZ6_9MICO</name>
<evidence type="ECO:0000256" key="10">
    <source>
        <dbReference type="ARBA" id="ARBA00022917"/>
    </source>
</evidence>
<dbReference type="InterPro" id="IPR045864">
    <property type="entry name" value="aa-tRNA-synth_II/BPL/LPL"/>
</dbReference>
<dbReference type="EC" id="6.1.1.3" evidence="13"/>
<reference evidence="16 17" key="1">
    <citation type="journal article" date="2019" name="Int. J. Syst. Evol. Microbiol.">
        <title>The Global Catalogue of Microorganisms (GCM) 10K type strain sequencing project: providing services to taxonomists for standard genome sequencing and annotation.</title>
        <authorList>
            <consortium name="The Broad Institute Genomics Platform"/>
            <consortium name="The Broad Institute Genome Sequencing Center for Infectious Disease"/>
            <person name="Wu L."/>
            <person name="Ma J."/>
        </authorList>
    </citation>
    <scope>NUCLEOTIDE SEQUENCE [LARGE SCALE GENOMIC DNA]</scope>
    <source>
        <strain evidence="16 17">JCM 16378</strain>
    </source>
</reference>
<dbReference type="EMBL" id="BAAARN010000001">
    <property type="protein sequence ID" value="GAA2731013.1"/>
    <property type="molecule type" value="Genomic_DNA"/>
</dbReference>
<dbReference type="Gene3D" id="3.30.54.20">
    <property type="match status" value="1"/>
</dbReference>
<keyword evidence="5 13" id="KW-0479">Metal-binding</keyword>
<evidence type="ECO:0000259" key="14">
    <source>
        <dbReference type="PROSITE" id="PS50862"/>
    </source>
</evidence>
<keyword evidence="9 13" id="KW-0694">RNA-binding</keyword>
<evidence type="ECO:0000313" key="17">
    <source>
        <dbReference type="Proteomes" id="UP001501326"/>
    </source>
</evidence>
<keyword evidence="6 13" id="KW-0547">Nucleotide-binding</keyword>
<accession>A0ABN3UHZ6</accession>
<dbReference type="GO" id="GO:0016874">
    <property type="term" value="F:ligase activity"/>
    <property type="evidence" value="ECO:0007669"/>
    <property type="project" value="UniProtKB-KW"/>
</dbReference>
<comment type="cofactor">
    <cofactor evidence="13">
        <name>Zn(2+)</name>
        <dbReference type="ChEBI" id="CHEBI:29105"/>
    </cofactor>
    <text evidence="13">Binds 1 zinc ion per subunit.</text>
</comment>
<evidence type="ECO:0000256" key="5">
    <source>
        <dbReference type="ARBA" id="ARBA00022723"/>
    </source>
</evidence>
<evidence type="ECO:0000256" key="11">
    <source>
        <dbReference type="ARBA" id="ARBA00023146"/>
    </source>
</evidence>
<dbReference type="Gene3D" id="3.40.50.800">
    <property type="entry name" value="Anticodon-binding domain"/>
    <property type="match status" value="1"/>
</dbReference>
<comment type="catalytic activity">
    <reaction evidence="12 13">
        <text>tRNA(Thr) + L-threonine + ATP = L-threonyl-tRNA(Thr) + AMP + diphosphate + H(+)</text>
        <dbReference type="Rhea" id="RHEA:24624"/>
        <dbReference type="Rhea" id="RHEA-COMP:9670"/>
        <dbReference type="Rhea" id="RHEA-COMP:9704"/>
        <dbReference type="ChEBI" id="CHEBI:15378"/>
        <dbReference type="ChEBI" id="CHEBI:30616"/>
        <dbReference type="ChEBI" id="CHEBI:33019"/>
        <dbReference type="ChEBI" id="CHEBI:57926"/>
        <dbReference type="ChEBI" id="CHEBI:78442"/>
        <dbReference type="ChEBI" id="CHEBI:78534"/>
        <dbReference type="ChEBI" id="CHEBI:456215"/>
        <dbReference type="EC" id="6.1.1.3"/>
    </reaction>
</comment>
<evidence type="ECO:0000256" key="8">
    <source>
        <dbReference type="ARBA" id="ARBA00022840"/>
    </source>
</evidence>
<evidence type="ECO:0000256" key="9">
    <source>
        <dbReference type="ARBA" id="ARBA00022884"/>
    </source>
</evidence>
<comment type="subcellular location">
    <subcellularLocation>
        <location evidence="13">Cytoplasm</location>
    </subcellularLocation>
</comment>
<organism evidence="16 17">
    <name type="scientific">Pedococcus aerophilus</name>
    <dbReference type="NCBI Taxonomy" id="436356"/>
    <lineage>
        <taxon>Bacteria</taxon>
        <taxon>Bacillati</taxon>
        <taxon>Actinomycetota</taxon>
        <taxon>Actinomycetes</taxon>
        <taxon>Micrococcales</taxon>
        <taxon>Intrasporangiaceae</taxon>
        <taxon>Pedococcus</taxon>
    </lineage>
</organism>
<evidence type="ECO:0000259" key="15">
    <source>
        <dbReference type="PROSITE" id="PS51880"/>
    </source>
</evidence>
<dbReference type="PROSITE" id="PS51880">
    <property type="entry name" value="TGS"/>
    <property type="match status" value="1"/>
</dbReference>
<dbReference type="Pfam" id="PF00587">
    <property type="entry name" value="tRNA-synt_2b"/>
    <property type="match status" value="1"/>
</dbReference>
<proteinExistence type="inferred from homology"/>
<keyword evidence="10 13" id="KW-0648">Protein biosynthesis</keyword>